<accession>A0A379EBY5</accession>
<dbReference type="Proteomes" id="UP000255469">
    <property type="component" value="Unassembled WGS sequence"/>
</dbReference>
<keyword evidence="1" id="KW-0812">Transmembrane</keyword>
<dbReference type="EMBL" id="UGTM01000002">
    <property type="protein sequence ID" value="SUB93908.1"/>
    <property type="molecule type" value="Genomic_DNA"/>
</dbReference>
<evidence type="ECO:0000313" key="3">
    <source>
        <dbReference type="Proteomes" id="UP000255469"/>
    </source>
</evidence>
<keyword evidence="1" id="KW-1133">Transmembrane helix</keyword>
<proteinExistence type="predicted"/>
<name>A0A379EBY5_9BACT</name>
<reference evidence="2 3" key="1">
    <citation type="submission" date="2018-06" db="EMBL/GenBank/DDBJ databases">
        <authorList>
            <consortium name="Pathogen Informatics"/>
            <person name="Doyle S."/>
        </authorList>
    </citation>
    <scope>NUCLEOTIDE SEQUENCE [LARGE SCALE GENOMIC DNA]</scope>
    <source>
        <strain evidence="2 3">NCTC13067</strain>
    </source>
</reference>
<evidence type="ECO:0000256" key="1">
    <source>
        <dbReference type="SAM" id="Phobius"/>
    </source>
</evidence>
<feature type="transmembrane region" description="Helical" evidence="1">
    <location>
        <begin position="5"/>
        <end position="24"/>
    </location>
</feature>
<sequence length="96" mass="11354">MKQVVFIIALYVLINILSLLFYIFSFSSDGKIDIGLPFIFIHLTSAKYDSTFPYNKLLIEPFLWDVVFLFAIVCLYSCCLKFIKRIRDREELKNEK</sequence>
<gene>
    <name evidence="2" type="ORF">NCTC13067_01765</name>
</gene>
<keyword evidence="1" id="KW-0472">Membrane</keyword>
<protein>
    <submittedName>
        <fullName evidence="2">Uncharacterized protein</fullName>
    </submittedName>
</protein>
<organism evidence="2 3">
    <name type="scientific">Prevotella denticola</name>
    <dbReference type="NCBI Taxonomy" id="28129"/>
    <lineage>
        <taxon>Bacteria</taxon>
        <taxon>Pseudomonadati</taxon>
        <taxon>Bacteroidota</taxon>
        <taxon>Bacteroidia</taxon>
        <taxon>Bacteroidales</taxon>
        <taxon>Prevotellaceae</taxon>
        <taxon>Prevotella</taxon>
    </lineage>
</organism>
<evidence type="ECO:0000313" key="2">
    <source>
        <dbReference type="EMBL" id="SUB93908.1"/>
    </source>
</evidence>
<dbReference type="RefSeq" id="WP_025068432.1">
    <property type="nucleotide sequence ID" value="NZ_UGTM01000002.1"/>
</dbReference>
<dbReference type="AlphaFoldDB" id="A0A379EBY5"/>
<feature type="transmembrane region" description="Helical" evidence="1">
    <location>
        <begin position="62"/>
        <end position="83"/>
    </location>
</feature>